<keyword evidence="3" id="KW-1185">Reference proteome</keyword>
<feature type="compositionally biased region" description="Low complexity" evidence="1">
    <location>
        <begin position="82"/>
        <end position="93"/>
    </location>
</feature>
<dbReference type="Proteomes" id="UP000199622">
    <property type="component" value="Unassembled WGS sequence"/>
</dbReference>
<name>A0A1H4ZPK7_9PSEU</name>
<dbReference type="OrthoDB" id="4337035at2"/>
<feature type="compositionally biased region" description="Polar residues" evidence="1">
    <location>
        <begin position="11"/>
        <end position="42"/>
    </location>
</feature>
<organism evidence="2 3">
    <name type="scientific">Amycolatopsis tolypomycina</name>
    <dbReference type="NCBI Taxonomy" id="208445"/>
    <lineage>
        <taxon>Bacteria</taxon>
        <taxon>Bacillati</taxon>
        <taxon>Actinomycetota</taxon>
        <taxon>Actinomycetes</taxon>
        <taxon>Pseudonocardiales</taxon>
        <taxon>Pseudonocardiaceae</taxon>
        <taxon>Amycolatopsis</taxon>
    </lineage>
</organism>
<feature type="region of interest" description="Disordered" evidence="1">
    <location>
        <begin position="11"/>
        <end position="134"/>
    </location>
</feature>
<evidence type="ECO:0000313" key="2">
    <source>
        <dbReference type="EMBL" id="SED31290.1"/>
    </source>
</evidence>
<feature type="compositionally biased region" description="Polar residues" evidence="1">
    <location>
        <begin position="94"/>
        <end position="105"/>
    </location>
</feature>
<reference evidence="3" key="1">
    <citation type="submission" date="2016-10" db="EMBL/GenBank/DDBJ databases">
        <authorList>
            <person name="Varghese N."/>
            <person name="Submissions S."/>
        </authorList>
    </citation>
    <scope>NUCLEOTIDE SEQUENCE [LARGE SCALE GENOMIC DNA]</scope>
    <source>
        <strain evidence="3">DSM 44544</strain>
    </source>
</reference>
<proteinExistence type="predicted"/>
<evidence type="ECO:0000256" key="1">
    <source>
        <dbReference type="SAM" id="MobiDB-lite"/>
    </source>
</evidence>
<sequence length="203" mass="20585">MGVVVGASFLFTGSGTPTLVRPTQTLGMSTPSSSPHTATESTPAGPPVQQAVTSAEQTPSGPPKAVTTVPAPGGPATDRTKGPGTPGSSTRTGVSATTPPKTSVSPAARQVEVGGNKNGSPTFTDTKALRPGPRPVGYLEAVEVSCKVYDTTIESASPGGYWYRLAGYPWNNGYYAVANTFTNGDTPGDPQGPTDFDPAVPDC</sequence>
<feature type="compositionally biased region" description="Polar residues" evidence="1">
    <location>
        <begin position="50"/>
        <end position="59"/>
    </location>
</feature>
<protein>
    <submittedName>
        <fullName evidence="2">Uncharacterized protein</fullName>
    </submittedName>
</protein>
<dbReference type="EMBL" id="FNSO01000004">
    <property type="protein sequence ID" value="SED31290.1"/>
    <property type="molecule type" value="Genomic_DNA"/>
</dbReference>
<dbReference type="AlphaFoldDB" id="A0A1H4ZPK7"/>
<dbReference type="STRING" id="208445.SAMN04489727_7361"/>
<gene>
    <name evidence="2" type="ORF">SAMN04489727_7361</name>
</gene>
<evidence type="ECO:0000313" key="3">
    <source>
        <dbReference type="Proteomes" id="UP000199622"/>
    </source>
</evidence>
<accession>A0A1H4ZPK7</accession>
<dbReference type="RefSeq" id="WP_143060752.1">
    <property type="nucleotide sequence ID" value="NZ_FNSO01000004.1"/>
</dbReference>
<feature type="region of interest" description="Disordered" evidence="1">
    <location>
        <begin position="184"/>
        <end position="203"/>
    </location>
</feature>